<proteinExistence type="predicted"/>
<dbReference type="EMBL" id="LNGC01000003">
    <property type="protein sequence ID" value="KYC53656.1"/>
    <property type="molecule type" value="Genomic_DNA"/>
</dbReference>
<accession>A0A150J8Y3</accession>
<dbReference type="Gene3D" id="3.40.50.450">
    <property type="match status" value="1"/>
</dbReference>
<evidence type="ECO:0008006" key="3">
    <source>
        <dbReference type="Google" id="ProtNLM"/>
    </source>
</evidence>
<dbReference type="STRING" id="1705564.APG08_00985"/>
<reference evidence="1 2" key="1">
    <citation type="journal article" date="2016" name="ISME J.">
        <title>Chasing the elusive Euryarchaeota class WSA2: genomes reveal a uniquely fastidious methyl-reducing methanogen.</title>
        <authorList>
            <person name="Nobu M.K."/>
            <person name="Narihiro T."/>
            <person name="Kuroda K."/>
            <person name="Mei R."/>
            <person name="Liu W.T."/>
        </authorList>
    </citation>
    <scope>NUCLEOTIDE SEQUENCE [LARGE SCALE GENOMIC DNA]</scope>
    <source>
        <strain evidence="1">U1lsi0528_Bin055</strain>
    </source>
</reference>
<evidence type="ECO:0000313" key="2">
    <source>
        <dbReference type="Proteomes" id="UP000075398"/>
    </source>
</evidence>
<dbReference type="Pfam" id="PF18306">
    <property type="entry name" value="LDcluster4"/>
    <property type="match status" value="1"/>
</dbReference>
<protein>
    <recommendedName>
        <fullName evidence="3">Lysine decarboxylase</fullName>
    </recommendedName>
</protein>
<dbReference type="SUPFAM" id="SSF102405">
    <property type="entry name" value="MCP/YpsA-like"/>
    <property type="match status" value="1"/>
</dbReference>
<dbReference type="AlphaFoldDB" id="A0A150J8Y3"/>
<name>A0A150J8Y3_9EURY</name>
<organism evidence="1 2">
    <name type="scientific">Candidatus Methanofastidiosum methylothiophilum</name>
    <dbReference type="NCBI Taxonomy" id="1705564"/>
    <lineage>
        <taxon>Archaea</taxon>
        <taxon>Methanobacteriati</taxon>
        <taxon>Methanobacteriota</taxon>
        <taxon>Stenosarchaea group</taxon>
        <taxon>Candidatus Methanofastidiosia</taxon>
        <taxon>Candidatus Methanofastidiosales</taxon>
        <taxon>Candidatus Methanofastidiosaceae</taxon>
        <taxon>Candidatus Methanofastidiosum</taxon>
    </lineage>
</organism>
<comment type="caution">
    <text evidence="1">The sequence shown here is derived from an EMBL/GenBank/DDBJ whole genome shotgun (WGS) entry which is preliminary data.</text>
</comment>
<sequence length="142" mass="15023">MLFSGACPGLPHEAAMGAKGLGGTTVGVSPAINLKEHVDDYNYPVDIFDSLIFTGSGYKGRNVTLVRSCDAVISVQGMIGTLNELTIAYDEKKVVGLLIGTGGASDLFLDILRKMGKSHDNVISSDDPNILVEKIIEALEIL</sequence>
<dbReference type="Proteomes" id="UP000075398">
    <property type="component" value="Unassembled WGS sequence"/>
</dbReference>
<evidence type="ECO:0000313" key="1">
    <source>
        <dbReference type="EMBL" id="KYC53656.1"/>
    </source>
</evidence>
<gene>
    <name evidence="1" type="ORF">AMQ22_00186</name>
</gene>
<dbReference type="InterPro" id="IPR041164">
    <property type="entry name" value="LDcluster4"/>
</dbReference>